<dbReference type="InterPro" id="IPR003439">
    <property type="entry name" value="ABC_transporter-like_ATP-bd"/>
</dbReference>
<protein>
    <submittedName>
        <fullName evidence="7">ABC transporter ATP-binding protein</fullName>
    </submittedName>
</protein>
<feature type="compositionally biased region" description="Low complexity" evidence="5">
    <location>
        <begin position="334"/>
        <end position="381"/>
    </location>
</feature>
<dbReference type="PROSITE" id="PS00211">
    <property type="entry name" value="ABC_TRANSPORTER_1"/>
    <property type="match status" value="1"/>
</dbReference>
<comment type="caution">
    <text evidence="7">The sequence shown here is derived from an EMBL/GenBank/DDBJ whole genome shotgun (WGS) entry which is preliminary data.</text>
</comment>
<dbReference type="Proteomes" id="UP000740605">
    <property type="component" value="Unassembled WGS sequence"/>
</dbReference>
<evidence type="ECO:0000256" key="1">
    <source>
        <dbReference type="ARBA" id="ARBA00005417"/>
    </source>
</evidence>
<dbReference type="CDD" id="cd03225">
    <property type="entry name" value="ABC_cobalt_CbiO_domain1"/>
    <property type="match status" value="2"/>
</dbReference>
<reference evidence="7 8" key="1">
    <citation type="submission" date="2021-03" db="EMBL/GenBank/DDBJ databases">
        <title>Microbacterium pauli sp. nov., isolated from microfiltered milk.</title>
        <authorList>
            <person name="Bellassi P."/>
            <person name="Fontana A."/>
            <person name="Callegari M.L."/>
            <person name="Lorenzo M."/>
            <person name="Cappa F."/>
        </authorList>
    </citation>
    <scope>NUCLEOTIDE SEQUENCE [LARGE SCALE GENOMIC DNA]</scope>
    <source>
        <strain evidence="7 8">DSM 18909</strain>
    </source>
</reference>
<dbReference type="InterPro" id="IPR050095">
    <property type="entry name" value="ECF_ABC_transporter_ATP-bd"/>
</dbReference>
<dbReference type="GO" id="GO:0005524">
    <property type="term" value="F:ATP binding"/>
    <property type="evidence" value="ECO:0007669"/>
    <property type="project" value="UniProtKB-KW"/>
</dbReference>
<evidence type="ECO:0000313" key="8">
    <source>
        <dbReference type="Proteomes" id="UP000740605"/>
    </source>
</evidence>
<feature type="domain" description="ABC transporter" evidence="6">
    <location>
        <begin position="394"/>
        <end position="626"/>
    </location>
</feature>
<dbReference type="PANTHER" id="PTHR43553">
    <property type="entry name" value="HEAVY METAL TRANSPORTER"/>
    <property type="match status" value="1"/>
</dbReference>
<evidence type="ECO:0000256" key="2">
    <source>
        <dbReference type="ARBA" id="ARBA00022448"/>
    </source>
</evidence>
<dbReference type="SMART" id="SM00382">
    <property type="entry name" value="AAA"/>
    <property type="match status" value="2"/>
</dbReference>
<keyword evidence="3" id="KW-0547">Nucleotide-binding</keyword>
<accession>A0ABS5XX84</accession>
<evidence type="ECO:0000256" key="3">
    <source>
        <dbReference type="ARBA" id="ARBA00022741"/>
    </source>
</evidence>
<gene>
    <name evidence="7" type="ORF">J0P97_13775</name>
</gene>
<evidence type="ECO:0000256" key="5">
    <source>
        <dbReference type="SAM" id="MobiDB-lite"/>
    </source>
</evidence>
<dbReference type="InterPro" id="IPR017871">
    <property type="entry name" value="ABC_transporter-like_CS"/>
</dbReference>
<dbReference type="Pfam" id="PF00005">
    <property type="entry name" value="ABC_tran"/>
    <property type="match status" value="2"/>
</dbReference>
<dbReference type="Gene3D" id="3.40.50.300">
    <property type="entry name" value="P-loop containing nucleotide triphosphate hydrolases"/>
    <property type="match status" value="2"/>
</dbReference>
<evidence type="ECO:0000313" key="7">
    <source>
        <dbReference type="EMBL" id="MBT8799130.1"/>
    </source>
</evidence>
<comment type="similarity">
    <text evidence="1">Belongs to the ABC transporter superfamily.</text>
</comment>
<dbReference type="InterPro" id="IPR015856">
    <property type="entry name" value="ABC_transpr_CbiO/EcfA_su"/>
</dbReference>
<evidence type="ECO:0000259" key="6">
    <source>
        <dbReference type="PROSITE" id="PS50893"/>
    </source>
</evidence>
<evidence type="ECO:0000256" key="4">
    <source>
        <dbReference type="ARBA" id="ARBA00022840"/>
    </source>
</evidence>
<feature type="region of interest" description="Disordered" evidence="5">
    <location>
        <begin position="318"/>
        <end position="386"/>
    </location>
</feature>
<feature type="domain" description="ABC transporter" evidence="6">
    <location>
        <begin position="41"/>
        <end position="280"/>
    </location>
</feature>
<dbReference type="EMBL" id="JAFLHG010000014">
    <property type="protein sequence ID" value="MBT8799130.1"/>
    <property type="molecule type" value="Genomic_DNA"/>
</dbReference>
<dbReference type="InterPro" id="IPR027417">
    <property type="entry name" value="P-loop_NTPase"/>
</dbReference>
<proteinExistence type="inferred from homology"/>
<name>A0ABS5XX84_9MICO</name>
<organism evidence="7 8">
    <name type="scientific">Microbacterium flavum</name>
    <dbReference type="NCBI Taxonomy" id="415216"/>
    <lineage>
        <taxon>Bacteria</taxon>
        <taxon>Bacillati</taxon>
        <taxon>Actinomycetota</taxon>
        <taxon>Actinomycetes</taxon>
        <taxon>Micrococcales</taxon>
        <taxon>Microbacteriaceae</taxon>
        <taxon>Microbacterium</taxon>
    </lineage>
</organism>
<dbReference type="SUPFAM" id="SSF52540">
    <property type="entry name" value="P-loop containing nucleoside triphosphate hydrolases"/>
    <property type="match status" value="2"/>
</dbReference>
<dbReference type="PROSITE" id="PS50893">
    <property type="entry name" value="ABC_TRANSPORTER_2"/>
    <property type="match status" value="2"/>
</dbReference>
<dbReference type="PANTHER" id="PTHR43553:SF24">
    <property type="entry name" value="ENERGY-COUPLING FACTOR TRANSPORTER ATP-BINDING PROTEIN ECFA1"/>
    <property type="match status" value="1"/>
</dbReference>
<feature type="region of interest" description="Disordered" evidence="5">
    <location>
        <begin position="1"/>
        <end position="34"/>
    </location>
</feature>
<keyword evidence="8" id="KW-1185">Reference proteome</keyword>
<dbReference type="InterPro" id="IPR003593">
    <property type="entry name" value="AAA+_ATPase"/>
</dbReference>
<keyword evidence="4 7" id="KW-0067">ATP-binding</keyword>
<keyword evidence="2" id="KW-0813">Transport</keyword>
<sequence>MGSTRSPTPTAGKPVTSAVFGAGTPVPSDPTAHAATPLARVRAVGVRYEGADATAPASASFDVSPGEVVLLLGPSGAGKSTLALALNGLIPHAVPATLTGSVTVGGLDTRDTPVARLSTQVGMVFQDPDAQLVTGTVLDEVAFGPENLRLPVADILARAESALRRVGLWDRRRDNPDLLSGGGRQRLAIACALAMGSPLLVLDEPTANLDPQGIEEVYAALADLVAAGDRAIVLIEHNLDAAVAITDRVVVLDARGRTLADGPVDEVLRGRAEELHALGVWLPTATLAALRLRAAGWAVDPLPLDPAELHAALDAAAAPGPAPAADGADDRSSADPPVAISPAAAAPSPATEAPPASADAPPASADAPKAGGTAPATPTADADQRSGLPCAPLIAVRGLRTRRGRTEILHGVDLDIAAGEFVAIVGANGAGKTTLLQSIAGVVPIPREQVRIEGTDVARADLRTLSRRIGFVFQNPEHQFIAATVYEELAHGLRLQRLAEADVRERATEVLRRFGLEDKADVHPFLLSGGQKRRLSVGTALVAGAPVLALDEPTFGQDRARADELMHLLRQLGSAGTTILVVTHDMQLVAEYADRTIVMGVGRIVADAPTPRILADEALLRAAGLRPPPLRRAFAGLRHPALAGITRLADLPGGSIAGAITTEDAP</sequence>